<dbReference type="AlphaFoldDB" id="A0A2A2JWJ9"/>
<dbReference type="GO" id="GO:0006310">
    <property type="term" value="P:DNA recombination"/>
    <property type="evidence" value="ECO:0007669"/>
    <property type="project" value="UniProtKB-KW"/>
</dbReference>
<organism evidence="7 8">
    <name type="scientific">Diploscapter pachys</name>
    <dbReference type="NCBI Taxonomy" id="2018661"/>
    <lineage>
        <taxon>Eukaryota</taxon>
        <taxon>Metazoa</taxon>
        <taxon>Ecdysozoa</taxon>
        <taxon>Nematoda</taxon>
        <taxon>Chromadorea</taxon>
        <taxon>Rhabditida</taxon>
        <taxon>Rhabditina</taxon>
        <taxon>Rhabditomorpha</taxon>
        <taxon>Rhabditoidea</taxon>
        <taxon>Rhabditidae</taxon>
        <taxon>Diploscapter</taxon>
    </lineage>
</organism>
<dbReference type="InterPro" id="IPR038488">
    <property type="entry name" value="Integrase_DNA-bd_sf"/>
</dbReference>
<dbReference type="PROSITE" id="PS51898">
    <property type="entry name" value="TYR_RECOMBINASE"/>
    <property type="match status" value="1"/>
</dbReference>
<evidence type="ECO:0000259" key="6">
    <source>
        <dbReference type="PROSITE" id="PS51900"/>
    </source>
</evidence>
<evidence type="ECO:0000256" key="4">
    <source>
        <dbReference type="ARBA" id="ARBA00023172"/>
    </source>
</evidence>
<dbReference type="InterPro" id="IPR002104">
    <property type="entry name" value="Integrase_catalytic"/>
</dbReference>
<gene>
    <name evidence="7" type="ORF">WR25_23532</name>
</gene>
<dbReference type="PANTHER" id="PTHR30629:SF2">
    <property type="entry name" value="PROPHAGE INTEGRASE INTS-RELATED"/>
    <property type="match status" value="1"/>
</dbReference>
<accession>A0A2A2JWJ9</accession>
<dbReference type="PROSITE" id="PS51900">
    <property type="entry name" value="CB"/>
    <property type="match status" value="1"/>
</dbReference>
<dbReference type="Gene3D" id="1.10.150.130">
    <property type="match status" value="1"/>
</dbReference>
<dbReference type="Pfam" id="PF00589">
    <property type="entry name" value="Phage_integrase"/>
    <property type="match status" value="1"/>
</dbReference>
<dbReference type="OrthoDB" id="5481777at2759"/>
<dbReference type="InterPro" id="IPR025166">
    <property type="entry name" value="Integrase_DNA_bind_dom"/>
</dbReference>
<evidence type="ECO:0000259" key="5">
    <source>
        <dbReference type="PROSITE" id="PS51898"/>
    </source>
</evidence>
<evidence type="ECO:0000313" key="8">
    <source>
        <dbReference type="Proteomes" id="UP000218231"/>
    </source>
</evidence>
<dbReference type="EMBL" id="LIAE01010167">
    <property type="protein sequence ID" value="PAV66067.1"/>
    <property type="molecule type" value="Genomic_DNA"/>
</dbReference>
<dbReference type="SUPFAM" id="SSF56349">
    <property type="entry name" value="DNA breaking-rejoining enzymes"/>
    <property type="match status" value="1"/>
</dbReference>
<sequence>MTSIEPKSLLRSLEMALSDLTVRQAKTTGKRYTLSDNDCLGLMVSAAGGKSWQFRYYWLGKQKRLCLGGYPALSLREARTERDKAQALLARGIDPQVERDQKRHAAKLAGEYTFKTVFDAWVEHRRKELKEGRQSTLSQILRIFNKDVLPTLGKMSIYDIRRPQLLGVLAAIEKRKAFTTAEKVRTWFNQMFRYALVIAEGLEVNPAADLDVVAEPKPPVAHNPYLHLPEMPEFLQKLRLYNPRGWQTQLGVRLLFLTGVRTGELRLAEPEQFDLDRGLWIIPPQIVKQLQDEMRKAGKRPQDVPPYIVPLSLQAIEIVRYLLGVMRPAQRYLLSHRSELKKRISENTLNKAVQLMGYEGRLTGHGIRGTISTALNEIGYPKIWVDAQLSHSDPNKVSSSYNHAKYVEPRRRMMQDWADRLDLLEQGEVEAASAHLTIRIDGVPAMAEAEEAVETAPTVAEPTLTSVSPVVATPIVVTSNGGGITFQRLSQVPPPPTHAPEPEVSAIQREREEMLTIYESPSSLPVPLFGKLAGKSKDQINRELKAGKLLSISLGNRGQRVPDWQLVPLKHKLAQVLMNQCPHADSWDLYRMLTQPHPDLGDRAAIDAVTPTNVPAIIRVIMGDYQHHADMPEAIAPYPIPEDVRQSVRRLVDSAVVLDGA</sequence>
<dbReference type="InterPro" id="IPR044068">
    <property type="entry name" value="CB"/>
</dbReference>
<evidence type="ECO:0000256" key="1">
    <source>
        <dbReference type="ARBA" id="ARBA00008857"/>
    </source>
</evidence>
<proteinExistence type="inferred from homology"/>
<dbReference type="GO" id="GO:0003677">
    <property type="term" value="F:DNA binding"/>
    <property type="evidence" value="ECO:0007669"/>
    <property type="project" value="UniProtKB-KW"/>
</dbReference>
<keyword evidence="4" id="KW-0233">DNA recombination</keyword>
<dbReference type="Proteomes" id="UP000218231">
    <property type="component" value="Unassembled WGS sequence"/>
</dbReference>
<keyword evidence="2" id="KW-0229">DNA integration</keyword>
<dbReference type="InterPro" id="IPR053876">
    <property type="entry name" value="Phage_int_M"/>
</dbReference>
<dbReference type="InterPro" id="IPR050808">
    <property type="entry name" value="Phage_Integrase"/>
</dbReference>
<feature type="domain" description="Tyr recombinase" evidence="5">
    <location>
        <begin position="221"/>
        <end position="414"/>
    </location>
</feature>
<dbReference type="InterPro" id="IPR010998">
    <property type="entry name" value="Integrase_recombinase_N"/>
</dbReference>
<dbReference type="Gene3D" id="3.30.160.390">
    <property type="entry name" value="Integrase, DNA-binding domain"/>
    <property type="match status" value="1"/>
</dbReference>
<dbReference type="PANTHER" id="PTHR30629">
    <property type="entry name" value="PROPHAGE INTEGRASE"/>
    <property type="match status" value="1"/>
</dbReference>
<feature type="domain" description="Core-binding (CB)" evidence="6">
    <location>
        <begin position="112"/>
        <end position="196"/>
    </location>
</feature>
<comment type="caution">
    <text evidence="7">The sequence shown here is derived from an EMBL/GenBank/DDBJ whole genome shotgun (WGS) entry which is preliminary data.</text>
</comment>
<dbReference type="Gene3D" id="1.10.443.10">
    <property type="entry name" value="Intergrase catalytic core"/>
    <property type="match status" value="1"/>
</dbReference>
<dbReference type="Pfam" id="PF13356">
    <property type="entry name" value="Arm-DNA-bind_3"/>
    <property type="match status" value="1"/>
</dbReference>
<name>A0A2A2JWJ9_9BILA</name>
<dbReference type="Pfam" id="PF22022">
    <property type="entry name" value="Phage_int_M"/>
    <property type="match status" value="1"/>
</dbReference>
<evidence type="ECO:0008006" key="9">
    <source>
        <dbReference type="Google" id="ProtNLM"/>
    </source>
</evidence>
<evidence type="ECO:0000256" key="2">
    <source>
        <dbReference type="ARBA" id="ARBA00022908"/>
    </source>
</evidence>
<protein>
    <recommendedName>
        <fullName evidence="9">Integrase</fullName>
    </recommendedName>
</protein>
<reference evidence="7 8" key="1">
    <citation type="journal article" date="2017" name="Curr. Biol.">
        <title>Genome architecture and evolution of a unichromosomal asexual nematode.</title>
        <authorList>
            <person name="Fradin H."/>
            <person name="Zegar C."/>
            <person name="Gutwein M."/>
            <person name="Lucas J."/>
            <person name="Kovtun M."/>
            <person name="Corcoran D."/>
            <person name="Baugh L.R."/>
            <person name="Kiontke K."/>
            <person name="Gunsalus K."/>
            <person name="Fitch D.H."/>
            <person name="Piano F."/>
        </authorList>
    </citation>
    <scope>NUCLEOTIDE SEQUENCE [LARGE SCALE GENOMIC DNA]</scope>
    <source>
        <strain evidence="7">PF1309</strain>
    </source>
</reference>
<keyword evidence="8" id="KW-1185">Reference proteome</keyword>
<dbReference type="InterPro" id="IPR011010">
    <property type="entry name" value="DNA_brk_join_enz"/>
</dbReference>
<comment type="similarity">
    <text evidence="1">Belongs to the 'phage' integrase family.</text>
</comment>
<dbReference type="GO" id="GO:0015074">
    <property type="term" value="P:DNA integration"/>
    <property type="evidence" value="ECO:0007669"/>
    <property type="project" value="UniProtKB-KW"/>
</dbReference>
<evidence type="ECO:0000256" key="3">
    <source>
        <dbReference type="ARBA" id="ARBA00023125"/>
    </source>
</evidence>
<evidence type="ECO:0000313" key="7">
    <source>
        <dbReference type="EMBL" id="PAV66067.1"/>
    </source>
</evidence>
<dbReference type="CDD" id="cd00801">
    <property type="entry name" value="INT_P4_C"/>
    <property type="match status" value="1"/>
</dbReference>
<dbReference type="InterPro" id="IPR013762">
    <property type="entry name" value="Integrase-like_cat_sf"/>
</dbReference>
<keyword evidence="3" id="KW-0238">DNA-binding</keyword>